<keyword evidence="1" id="KW-0812">Transmembrane</keyword>
<evidence type="ECO:0000256" key="2">
    <source>
        <dbReference type="SAM" id="SignalP"/>
    </source>
</evidence>
<feature type="chain" id="PRO_5046971385" description="Protein BatD" evidence="2">
    <location>
        <begin position="19"/>
        <end position="457"/>
    </location>
</feature>
<keyword evidence="1" id="KW-1133">Transmembrane helix</keyword>
<sequence length="457" mass="48581">MAGLLLCLSALASLPLAAQPASVISTSTPAPASDPLVSATLTPERVAPGERAQLRITVLVPTFMPQPVAFPRFDQPNLRIELPSRATMPISQAVEGRTWSGVSRRYAVTPLAAGEFRLGPGTLEITYQDPEAGDTVTRTAPLAAQTLVVTVPQAAAGLSPYVAGTALTLEQRITVTRAEDAGEAAGETSVLKRPEEPVLLTVGDSLQRELVVTLEGGSPLLLPSLIDATPLPTMAVHAASPTLTETANGGTRTERLTYIAQHGGPVTLPAIRLDWYDLAHQRIDSASLPALSLDVSGGAGAAASLRARAATQGPAALAVVLIGVLLIVMGGVLFRRWGRSAWQRWRQHRRERRTQDGRAVLVQFERAVRARQLADSLSAWQALQARVPGLETVHRQEIERLLAMLGQQRYGVTGQSAMPSASTPDTWAALQRALPRAADLRQARLGPCLPPLNPRAS</sequence>
<dbReference type="PANTHER" id="PTHR40940">
    <property type="entry name" value="PROTEIN BATD-RELATED"/>
    <property type="match status" value="1"/>
</dbReference>
<feature type="transmembrane region" description="Helical" evidence="1">
    <location>
        <begin position="315"/>
        <end position="334"/>
    </location>
</feature>
<dbReference type="Proteomes" id="UP000646745">
    <property type="component" value="Unassembled WGS sequence"/>
</dbReference>
<feature type="signal peptide" evidence="2">
    <location>
        <begin position="1"/>
        <end position="18"/>
    </location>
</feature>
<comment type="caution">
    <text evidence="3">The sequence shown here is derived from an EMBL/GenBank/DDBJ whole genome shotgun (WGS) entry which is preliminary data.</text>
</comment>
<evidence type="ECO:0000256" key="1">
    <source>
        <dbReference type="SAM" id="Phobius"/>
    </source>
</evidence>
<protein>
    <recommendedName>
        <fullName evidence="5">Protein BatD</fullName>
    </recommendedName>
</protein>
<keyword evidence="2" id="KW-0732">Signal</keyword>
<evidence type="ECO:0008006" key="5">
    <source>
        <dbReference type="Google" id="ProtNLM"/>
    </source>
</evidence>
<accession>A0ABQ3EBE2</accession>
<organism evidence="3 4">
    <name type="scientific">Salinicola rhizosphaerae</name>
    <dbReference type="NCBI Taxonomy" id="1443141"/>
    <lineage>
        <taxon>Bacteria</taxon>
        <taxon>Pseudomonadati</taxon>
        <taxon>Pseudomonadota</taxon>
        <taxon>Gammaproteobacteria</taxon>
        <taxon>Oceanospirillales</taxon>
        <taxon>Halomonadaceae</taxon>
        <taxon>Salinicola</taxon>
    </lineage>
</organism>
<reference evidence="4" key="1">
    <citation type="journal article" date="2019" name="Int. J. Syst. Evol. Microbiol.">
        <title>The Global Catalogue of Microorganisms (GCM) 10K type strain sequencing project: providing services to taxonomists for standard genome sequencing and annotation.</title>
        <authorList>
            <consortium name="The Broad Institute Genomics Platform"/>
            <consortium name="The Broad Institute Genome Sequencing Center for Infectious Disease"/>
            <person name="Wu L."/>
            <person name="Ma J."/>
        </authorList>
    </citation>
    <scope>NUCLEOTIDE SEQUENCE [LARGE SCALE GENOMIC DNA]</scope>
    <source>
        <strain evidence="4">KCTC 32998</strain>
    </source>
</reference>
<name>A0ABQ3EBE2_9GAMM</name>
<evidence type="ECO:0000313" key="4">
    <source>
        <dbReference type="Proteomes" id="UP000646745"/>
    </source>
</evidence>
<dbReference type="InterPro" id="IPR025738">
    <property type="entry name" value="BatD"/>
</dbReference>
<proteinExistence type="predicted"/>
<dbReference type="EMBL" id="BMZI01000008">
    <property type="protein sequence ID" value="GHB32635.1"/>
    <property type="molecule type" value="Genomic_DNA"/>
</dbReference>
<evidence type="ECO:0000313" key="3">
    <source>
        <dbReference type="EMBL" id="GHB32635.1"/>
    </source>
</evidence>
<dbReference type="PANTHER" id="PTHR40940:SF1">
    <property type="entry name" value="PROTEIN BATD"/>
    <property type="match status" value="1"/>
</dbReference>
<keyword evidence="4" id="KW-1185">Reference proteome</keyword>
<gene>
    <name evidence="3" type="ORF">GCM10009038_34410</name>
</gene>
<keyword evidence="1" id="KW-0472">Membrane</keyword>